<protein>
    <recommendedName>
        <fullName evidence="3">DUF1853 domain-containing protein</fullName>
    </recommendedName>
</protein>
<comment type="caution">
    <text evidence="1">The sequence shown here is derived from an EMBL/GenBank/DDBJ whole genome shotgun (WGS) entry which is preliminary data.</text>
</comment>
<evidence type="ECO:0000313" key="1">
    <source>
        <dbReference type="EMBL" id="ONF43820.1"/>
    </source>
</evidence>
<dbReference type="STRING" id="135739.BTO32_09210"/>
<keyword evidence="2" id="KW-1185">Reference proteome</keyword>
<dbReference type="AlphaFoldDB" id="A0A1V2DTN9"/>
<dbReference type="RefSeq" id="WP_076724340.1">
    <property type="nucleotide sequence ID" value="NZ_JABWTC010000013.1"/>
</dbReference>
<dbReference type="InterPro" id="IPR015003">
    <property type="entry name" value="DUF1853"/>
</dbReference>
<dbReference type="EMBL" id="MSCW01000006">
    <property type="protein sequence ID" value="ONF43820.1"/>
    <property type="molecule type" value="Genomic_DNA"/>
</dbReference>
<dbReference type="Pfam" id="PF08907">
    <property type="entry name" value="DUF1853"/>
    <property type="match status" value="1"/>
</dbReference>
<dbReference type="OrthoDB" id="378654at2"/>
<dbReference type="Proteomes" id="UP000189339">
    <property type="component" value="Unassembled WGS sequence"/>
</dbReference>
<evidence type="ECO:0008006" key="3">
    <source>
        <dbReference type="Google" id="ProtNLM"/>
    </source>
</evidence>
<accession>A0A1V2DTN9</accession>
<sequence length="305" mass="35022">MDANHDTRFLLELDTASVRHLAWLCSAPPLLESSRTFRPRDSLPGDYRQRLRHWDTELTGMPEALQPPYPRRLGFYAERLYGVLLNDLLGWPVLLHNQPVRDHGRTLGELDFVVRNLREGRIEHHEIAIKYYLGIRAPDGDCRWYGPDARDRLDLKVARLLNHQSLMTHRPETLDLLAQHGIAGPLTSRLFMPGYLFYPGGAQAGVTPPPYVPGDHLRGLWLYHREAEATALRDCVPLIKPHWMGPWRQAQAPEASAVRAARALCCERQRPQLFARLAWRPELGAWTEVERLFVVPDGWPELPGR</sequence>
<evidence type="ECO:0000313" key="2">
    <source>
        <dbReference type="Proteomes" id="UP000189339"/>
    </source>
</evidence>
<organism evidence="1 2">
    <name type="scientific">Marinobacter lutaoensis</name>
    <dbReference type="NCBI Taxonomy" id="135739"/>
    <lineage>
        <taxon>Bacteria</taxon>
        <taxon>Pseudomonadati</taxon>
        <taxon>Pseudomonadota</taxon>
        <taxon>Gammaproteobacteria</taxon>
        <taxon>Pseudomonadales</taxon>
        <taxon>Marinobacteraceae</taxon>
        <taxon>Marinobacter</taxon>
    </lineage>
</organism>
<gene>
    <name evidence="1" type="ORF">BTO32_09210</name>
</gene>
<name>A0A1V2DTN9_9GAMM</name>
<reference evidence="1 2" key="1">
    <citation type="submission" date="2016-12" db="EMBL/GenBank/DDBJ databases">
        <title>Marinobacter lutaoensis whole genome sequencing.</title>
        <authorList>
            <person name="Verma A."/>
            <person name="Krishnamurthi S."/>
        </authorList>
    </citation>
    <scope>NUCLEOTIDE SEQUENCE [LARGE SCALE GENOMIC DNA]</scope>
    <source>
        <strain evidence="1 2">T5054</strain>
    </source>
</reference>
<proteinExistence type="predicted"/>